<evidence type="ECO:0000313" key="3">
    <source>
        <dbReference type="Proteomes" id="UP001431783"/>
    </source>
</evidence>
<evidence type="ECO:0000256" key="1">
    <source>
        <dbReference type="SAM" id="SignalP"/>
    </source>
</evidence>
<keyword evidence="1" id="KW-0732">Signal</keyword>
<feature type="chain" id="PRO_5043721677" evidence="1">
    <location>
        <begin position="20"/>
        <end position="159"/>
    </location>
</feature>
<comment type="caution">
    <text evidence="2">The sequence shown here is derived from an EMBL/GenBank/DDBJ whole genome shotgun (WGS) entry which is preliminary data.</text>
</comment>
<dbReference type="Proteomes" id="UP001431783">
    <property type="component" value="Unassembled WGS sequence"/>
</dbReference>
<reference evidence="2 3" key="1">
    <citation type="submission" date="2023-03" db="EMBL/GenBank/DDBJ databases">
        <title>Genome insight into feeding habits of ladybird beetles.</title>
        <authorList>
            <person name="Li H.-S."/>
            <person name="Huang Y.-H."/>
            <person name="Pang H."/>
        </authorList>
    </citation>
    <scope>NUCLEOTIDE SEQUENCE [LARGE SCALE GENOMIC DNA]</scope>
    <source>
        <strain evidence="2">SYSU_2023b</strain>
        <tissue evidence="2">Whole body</tissue>
    </source>
</reference>
<dbReference type="AlphaFoldDB" id="A0AAW1VAP5"/>
<protein>
    <submittedName>
        <fullName evidence="2">Uncharacterized protein</fullName>
    </submittedName>
</protein>
<keyword evidence="3" id="KW-1185">Reference proteome</keyword>
<dbReference type="EMBL" id="JARQZJ010000130">
    <property type="protein sequence ID" value="KAK9891745.1"/>
    <property type="molecule type" value="Genomic_DNA"/>
</dbReference>
<name>A0AAW1VAP5_9CUCU</name>
<organism evidence="2 3">
    <name type="scientific">Henosepilachna vigintioctopunctata</name>
    <dbReference type="NCBI Taxonomy" id="420089"/>
    <lineage>
        <taxon>Eukaryota</taxon>
        <taxon>Metazoa</taxon>
        <taxon>Ecdysozoa</taxon>
        <taxon>Arthropoda</taxon>
        <taxon>Hexapoda</taxon>
        <taxon>Insecta</taxon>
        <taxon>Pterygota</taxon>
        <taxon>Neoptera</taxon>
        <taxon>Endopterygota</taxon>
        <taxon>Coleoptera</taxon>
        <taxon>Polyphaga</taxon>
        <taxon>Cucujiformia</taxon>
        <taxon>Coccinelloidea</taxon>
        <taxon>Coccinellidae</taxon>
        <taxon>Epilachninae</taxon>
        <taxon>Epilachnini</taxon>
        <taxon>Henosepilachna</taxon>
    </lineage>
</organism>
<proteinExistence type="predicted"/>
<sequence>MYLCAVLVLIAKFSEWGLQTHQTPRAEPCASPCQSITHPQAGSRPLGGLPLTECSMISICHATDPSYTAFSVHSEVFIEVTTSAGKVIMNEPSPPSPDSTFGDGVFKAARCHANQALGSLGCGDPRTASLTDRQPLSSQSNFEKYIYPIIVITMFRDKF</sequence>
<feature type="signal peptide" evidence="1">
    <location>
        <begin position="1"/>
        <end position="19"/>
    </location>
</feature>
<evidence type="ECO:0000313" key="2">
    <source>
        <dbReference type="EMBL" id="KAK9891745.1"/>
    </source>
</evidence>
<accession>A0AAW1VAP5</accession>
<gene>
    <name evidence="2" type="ORF">WA026_016542</name>
</gene>